<name>V8NWD5_OPHHA</name>
<feature type="region of interest" description="Disordered" evidence="1">
    <location>
        <begin position="1"/>
        <end position="39"/>
    </location>
</feature>
<feature type="compositionally biased region" description="Basic residues" evidence="1">
    <location>
        <begin position="15"/>
        <end position="39"/>
    </location>
</feature>
<evidence type="ECO:0000313" key="3">
    <source>
        <dbReference type="Proteomes" id="UP000018936"/>
    </source>
</evidence>
<evidence type="ECO:0000256" key="1">
    <source>
        <dbReference type="SAM" id="MobiDB-lite"/>
    </source>
</evidence>
<organism evidence="2 3">
    <name type="scientific">Ophiophagus hannah</name>
    <name type="common">King cobra</name>
    <name type="synonym">Naja hannah</name>
    <dbReference type="NCBI Taxonomy" id="8665"/>
    <lineage>
        <taxon>Eukaryota</taxon>
        <taxon>Metazoa</taxon>
        <taxon>Chordata</taxon>
        <taxon>Craniata</taxon>
        <taxon>Vertebrata</taxon>
        <taxon>Euteleostomi</taxon>
        <taxon>Lepidosauria</taxon>
        <taxon>Squamata</taxon>
        <taxon>Bifurcata</taxon>
        <taxon>Unidentata</taxon>
        <taxon>Episquamata</taxon>
        <taxon>Toxicofera</taxon>
        <taxon>Serpentes</taxon>
        <taxon>Colubroidea</taxon>
        <taxon>Elapidae</taxon>
        <taxon>Elapinae</taxon>
        <taxon>Ophiophagus</taxon>
    </lineage>
</organism>
<gene>
    <name evidence="2" type="primary">brd9</name>
    <name evidence="2" type="ORF">L345_07832</name>
</gene>
<dbReference type="Proteomes" id="UP000018936">
    <property type="component" value="Unassembled WGS sequence"/>
</dbReference>
<reference evidence="2 3" key="1">
    <citation type="journal article" date="2013" name="Proc. Natl. Acad. Sci. U.S.A.">
        <title>The king cobra genome reveals dynamic gene evolution and adaptation in the snake venom system.</title>
        <authorList>
            <person name="Vonk F.J."/>
            <person name="Casewell N.R."/>
            <person name="Henkel C.V."/>
            <person name="Heimberg A.M."/>
            <person name="Jansen H.J."/>
            <person name="McCleary R.J."/>
            <person name="Kerkkamp H.M."/>
            <person name="Vos R.A."/>
            <person name="Guerreiro I."/>
            <person name="Calvete J.J."/>
            <person name="Wuster W."/>
            <person name="Woods A.E."/>
            <person name="Logan J.M."/>
            <person name="Harrison R.A."/>
            <person name="Castoe T.A."/>
            <person name="de Koning A.P."/>
            <person name="Pollock D.D."/>
            <person name="Yandell M."/>
            <person name="Calderon D."/>
            <person name="Renjifo C."/>
            <person name="Currier R.B."/>
            <person name="Salgado D."/>
            <person name="Pla D."/>
            <person name="Sanz L."/>
            <person name="Hyder A.S."/>
            <person name="Ribeiro J.M."/>
            <person name="Arntzen J.W."/>
            <person name="van den Thillart G.E."/>
            <person name="Boetzer M."/>
            <person name="Pirovano W."/>
            <person name="Dirks R.P."/>
            <person name="Spaink H.P."/>
            <person name="Duboule D."/>
            <person name="McGlinn E."/>
            <person name="Kini R.M."/>
            <person name="Richardson M.K."/>
        </authorList>
    </citation>
    <scope>NUCLEOTIDE SEQUENCE</scope>
    <source>
        <tissue evidence="2">Blood</tissue>
    </source>
</reference>
<feature type="compositionally biased region" description="Basic and acidic residues" evidence="1">
    <location>
        <begin position="1"/>
        <end position="14"/>
    </location>
</feature>
<dbReference type="EMBL" id="AZIM01001572">
    <property type="protein sequence ID" value="ETE66395.1"/>
    <property type="molecule type" value="Genomic_DNA"/>
</dbReference>
<proteinExistence type="predicted"/>
<comment type="caution">
    <text evidence="2">The sequence shown here is derived from an EMBL/GenBank/DDBJ whole genome shotgun (WGS) entry which is preliminary data.</text>
</comment>
<feature type="non-terminal residue" evidence="2">
    <location>
        <position position="1"/>
    </location>
</feature>
<evidence type="ECO:0000313" key="2">
    <source>
        <dbReference type="EMBL" id="ETE66395.1"/>
    </source>
</evidence>
<sequence>MKKEEEKVEEEKEGRRRRGRGKRERKKEERKRKRKKDHHFKLSIFRKNMELAGEATKRFSHEMDLWFINMKLRG</sequence>
<dbReference type="AlphaFoldDB" id="V8NWD5"/>
<protein>
    <submittedName>
        <fullName evidence="2">Bromodomain-containing protein 9</fullName>
    </submittedName>
</protein>
<accession>V8NWD5</accession>
<keyword evidence="3" id="KW-1185">Reference proteome</keyword>